<feature type="binding site" evidence="15">
    <location>
        <position position="968"/>
    </location>
    <ligand>
        <name>ATP</name>
        <dbReference type="ChEBI" id="CHEBI:30616"/>
    </ligand>
</feature>
<dbReference type="PROSITE" id="PS50835">
    <property type="entry name" value="IG_LIKE"/>
    <property type="match status" value="1"/>
</dbReference>
<dbReference type="InterPro" id="IPR000719">
    <property type="entry name" value="Prot_kinase_dom"/>
</dbReference>
<protein>
    <submittedName>
        <fullName evidence="21">Vascular endothelial growth factor receptor 3</fullName>
    </submittedName>
</protein>
<evidence type="ECO:0000259" key="19">
    <source>
        <dbReference type="PROSITE" id="PS50011"/>
    </source>
</evidence>
<evidence type="ECO:0000256" key="10">
    <source>
        <dbReference type="ARBA" id="ARBA00023157"/>
    </source>
</evidence>
<dbReference type="SUPFAM" id="SSF48726">
    <property type="entry name" value="Immunoglobulin"/>
    <property type="match status" value="1"/>
</dbReference>
<evidence type="ECO:0000313" key="21">
    <source>
        <dbReference type="EMBL" id="OXA45425.1"/>
    </source>
</evidence>
<dbReference type="PROSITE" id="PS00109">
    <property type="entry name" value="PROTEIN_KINASE_TYR"/>
    <property type="match status" value="1"/>
</dbReference>
<evidence type="ECO:0000256" key="2">
    <source>
        <dbReference type="ARBA" id="ARBA00022679"/>
    </source>
</evidence>
<evidence type="ECO:0000256" key="8">
    <source>
        <dbReference type="ARBA" id="ARBA00023136"/>
    </source>
</evidence>
<dbReference type="Gene3D" id="3.30.200.20">
    <property type="entry name" value="Phosphorylase Kinase, domain 1"/>
    <property type="match status" value="1"/>
</dbReference>
<dbReference type="GO" id="GO:0046872">
    <property type="term" value="F:metal ion binding"/>
    <property type="evidence" value="ECO:0007669"/>
    <property type="project" value="UniProtKB-KW"/>
</dbReference>
<dbReference type="InterPro" id="IPR050122">
    <property type="entry name" value="RTK"/>
</dbReference>
<keyword evidence="3" id="KW-0812">Transmembrane</keyword>
<feature type="signal peptide" evidence="18">
    <location>
        <begin position="1"/>
        <end position="16"/>
    </location>
</feature>
<feature type="binding site" evidence="15">
    <location>
        <begin position="812"/>
        <end position="819"/>
    </location>
    <ligand>
        <name>ATP</name>
        <dbReference type="ChEBI" id="CHEBI:30616"/>
    </ligand>
</feature>
<feature type="active site" description="Proton acceptor" evidence="14">
    <location>
        <position position="964"/>
    </location>
</feature>
<gene>
    <name evidence="21" type="ORF">Fcan01_20256</name>
</gene>
<evidence type="ECO:0000256" key="9">
    <source>
        <dbReference type="ARBA" id="ARBA00023137"/>
    </source>
</evidence>
<dbReference type="InterPro" id="IPR008266">
    <property type="entry name" value="Tyr_kinase_AS"/>
</dbReference>
<feature type="binding site" evidence="16">
    <location>
        <position position="969"/>
    </location>
    <ligand>
        <name>Mg(2+)</name>
        <dbReference type="ChEBI" id="CHEBI:18420"/>
    </ligand>
</feature>
<keyword evidence="5" id="KW-0418">Kinase</keyword>
<dbReference type="Gene3D" id="2.60.40.10">
    <property type="entry name" value="Immunoglobulins"/>
    <property type="match status" value="1"/>
</dbReference>
<dbReference type="GO" id="GO:0004714">
    <property type="term" value="F:transmembrane receptor protein tyrosine kinase activity"/>
    <property type="evidence" value="ECO:0007669"/>
    <property type="project" value="UniProtKB-EC"/>
</dbReference>
<keyword evidence="16" id="KW-0479">Metal-binding</keyword>
<evidence type="ECO:0000256" key="4">
    <source>
        <dbReference type="ARBA" id="ARBA00022741"/>
    </source>
</evidence>
<dbReference type="InterPro" id="IPR036179">
    <property type="entry name" value="Ig-like_dom_sf"/>
</dbReference>
<evidence type="ECO:0000256" key="12">
    <source>
        <dbReference type="ARBA" id="ARBA00023180"/>
    </source>
</evidence>
<evidence type="ECO:0000313" key="22">
    <source>
        <dbReference type="Proteomes" id="UP000198287"/>
    </source>
</evidence>
<dbReference type="Proteomes" id="UP000198287">
    <property type="component" value="Unassembled WGS sequence"/>
</dbReference>
<keyword evidence="16" id="KW-0460">Magnesium</keyword>
<feature type="domain" description="Ig-like" evidence="20">
    <location>
        <begin position="651"/>
        <end position="737"/>
    </location>
</feature>
<dbReference type="InterPro" id="IPR003598">
    <property type="entry name" value="Ig_sub2"/>
</dbReference>
<evidence type="ECO:0000256" key="7">
    <source>
        <dbReference type="ARBA" id="ARBA00022989"/>
    </source>
</evidence>
<keyword evidence="10" id="KW-1015">Disulfide bond</keyword>
<dbReference type="GO" id="GO:0043235">
    <property type="term" value="C:receptor complex"/>
    <property type="evidence" value="ECO:0007669"/>
    <property type="project" value="TreeGrafter"/>
</dbReference>
<sequence>MQRFLIIIWIFSICESCHIIKLGIEYKANQNCKEVKVHELSQWTKLRQSYGQIGDNNNVSTGIVYFVHLYPDFTCMAEFPIEFHFDGDNYPLDGIYVEMDETNGIYSVSVDLYGFSPDHIGWYGCRARRNLSEEVTYYFLYDFERRPAYLLRRGETVYINATDEIVTLPCLSPLVKPHPLLFRDYGYDPQTPCTSMSINRTTGQLEDHGSANCPNLDELDDLTVENYHLLKTNTLSAHRLVHVNLTTYFIDKGFRLNSSKIKSPWGRYVCAVDLENNYVKFVLRREELIISPPTWNPHYKQVLQHPTKSLHFSCFSRKRINHAVMHDGFVMLPQLTVEFFNLPGTRFRYGLNISISLKTSWSFTFAVKCFHNETRSGLSPIQHEWTIEGPGDSFVDFNGATVDEIGFQLENGKHKIRCRSAYKRLPLMAVLYCANPIECMHLKNDAFTKEVTKYTDGRKTSVGYAFNYDVKNYPSGLLSCSDDYEVTHAMFFAGFEGDIYKYTKPGLYIFPIITMDDDPLKIIVICRAKSFFFDGDMFFAAVLKNGSHLLLDVEDETWANGDNFSLEITQTPIKEKIIGKDDAPNILKGMEEGFFSADIQDGMTSTGFEGKAMIRFTSDIKMVTCSVKYRHKQSETISVSRMVELKDPILPKILTTKKTYDFKINEEKRYLSCHADGWPTPRIQWLRDGIVQPAVLHKNQEVVLSFSVVSYPDEGEYVCRAENNYGHANETFTVVVTGEDYTTQTALAITAMTLVFVSLGMFELIRRFRNRATLTEEMANQLLNEEGANMSAYNPDYEIPMERLEFDKVRLGEGAYGIVTKGYLRNPTTDTETVVAIKSCKPGADIIALRALLAEIKIMLYVGKAPNIVQILGANTSDLTRGNLYLIVEYCENGNLEKFLRNRRSFFKSGKEIQNGYTNVSPSPRNYDNVSATNTLTMQHLINWSFEIACGMEFLGEKSVVHGDLAARNILLTRRLVAKITDFGLSKQLYEDTQYTRKTKVMLPWRWMALDSLTDRCCSTCTDVWSFGVTLWEIFTLGSVPYAGFEYDASFVKKISNGLRLGKPEHASDEIYDLMSMCWHSEPNERPSFSSLKSYLGSMLSSQDEKELPQLELCDED</sequence>
<comment type="caution">
    <text evidence="21">The sequence shown here is derived from an EMBL/GenBank/DDBJ whole genome shotgun (WGS) entry which is preliminary data.</text>
</comment>
<reference evidence="21 22" key="1">
    <citation type="submission" date="2015-12" db="EMBL/GenBank/DDBJ databases">
        <title>The genome of Folsomia candida.</title>
        <authorList>
            <person name="Faddeeva A."/>
            <person name="Derks M.F."/>
            <person name="Anvar Y."/>
            <person name="Smit S."/>
            <person name="Van Straalen N."/>
            <person name="Roelofs D."/>
        </authorList>
    </citation>
    <scope>NUCLEOTIDE SEQUENCE [LARGE SCALE GENOMIC DNA]</scope>
    <source>
        <strain evidence="21 22">VU population</strain>
        <tissue evidence="21">Whole body</tissue>
    </source>
</reference>
<keyword evidence="2" id="KW-0808">Transferase</keyword>
<dbReference type="PANTHER" id="PTHR24416:SF600">
    <property type="entry name" value="PDGF- AND VEGF-RECEPTOR RELATED, ISOFORM J"/>
    <property type="match status" value="1"/>
</dbReference>
<dbReference type="InterPro" id="IPR001245">
    <property type="entry name" value="Ser-Thr/Tyr_kinase_cat_dom"/>
</dbReference>
<dbReference type="InterPro" id="IPR007110">
    <property type="entry name" value="Ig-like_dom"/>
</dbReference>
<feature type="chain" id="PRO_5013076087" evidence="18">
    <location>
        <begin position="17"/>
        <end position="1117"/>
    </location>
</feature>
<dbReference type="STRING" id="158441.A0A226DIR2"/>
<evidence type="ECO:0000256" key="3">
    <source>
        <dbReference type="ARBA" id="ARBA00022692"/>
    </source>
</evidence>
<name>A0A226DIR2_FOLCA</name>
<comment type="subcellular location">
    <subcellularLocation>
        <location evidence="1">Membrane</location>
        <topology evidence="1">Single-pass membrane protein</topology>
    </subcellularLocation>
</comment>
<dbReference type="GO" id="GO:0007169">
    <property type="term" value="P:cell surface receptor protein tyrosine kinase signaling pathway"/>
    <property type="evidence" value="ECO:0007669"/>
    <property type="project" value="TreeGrafter"/>
</dbReference>
<dbReference type="AlphaFoldDB" id="A0A226DIR2"/>
<keyword evidence="11 21" id="KW-0675">Receptor</keyword>
<dbReference type="OrthoDB" id="3256376at2759"/>
<dbReference type="InterPro" id="IPR013098">
    <property type="entry name" value="Ig_I-set"/>
</dbReference>
<dbReference type="PRINTS" id="PR00109">
    <property type="entry name" value="TYRKINASE"/>
</dbReference>
<dbReference type="PROSITE" id="PS50011">
    <property type="entry name" value="PROTEIN_KINASE_DOM"/>
    <property type="match status" value="1"/>
</dbReference>
<dbReference type="Pfam" id="PF07714">
    <property type="entry name" value="PK_Tyr_Ser-Thr"/>
    <property type="match status" value="1"/>
</dbReference>
<keyword evidence="4 15" id="KW-0547">Nucleotide-binding</keyword>
<feature type="binding site" evidence="15 17">
    <location>
        <position position="838"/>
    </location>
    <ligand>
        <name>ATP</name>
        <dbReference type="ChEBI" id="CHEBI:30616"/>
    </ligand>
</feature>
<keyword evidence="9" id="KW-0829">Tyrosine-protein kinase</keyword>
<dbReference type="Pfam" id="PF07679">
    <property type="entry name" value="I-set"/>
    <property type="match status" value="1"/>
</dbReference>
<evidence type="ECO:0000256" key="6">
    <source>
        <dbReference type="ARBA" id="ARBA00022840"/>
    </source>
</evidence>
<dbReference type="PROSITE" id="PS00107">
    <property type="entry name" value="PROTEIN_KINASE_ATP"/>
    <property type="match status" value="1"/>
</dbReference>
<organism evidence="21 22">
    <name type="scientific">Folsomia candida</name>
    <name type="common">Springtail</name>
    <dbReference type="NCBI Taxonomy" id="158441"/>
    <lineage>
        <taxon>Eukaryota</taxon>
        <taxon>Metazoa</taxon>
        <taxon>Ecdysozoa</taxon>
        <taxon>Arthropoda</taxon>
        <taxon>Hexapoda</taxon>
        <taxon>Collembola</taxon>
        <taxon>Entomobryomorpha</taxon>
        <taxon>Isotomoidea</taxon>
        <taxon>Isotomidae</taxon>
        <taxon>Proisotominae</taxon>
        <taxon>Folsomia</taxon>
    </lineage>
</organism>
<accession>A0A226DIR2</accession>
<feature type="domain" description="Protein kinase" evidence="19">
    <location>
        <begin position="805"/>
        <end position="1096"/>
    </location>
</feature>
<proteinExistence type="predicted"/>
<evidence type="ECO:0000256" key="1">
    <source>
        <dbReference type="ARBA" id="ARBA00004167"/>
    </source>
</evidence>
<feature type="binding site" evidence="16">
    <location>
        <position position="982"/>
    </location>
    <ligand>
        <name>Mg(2+)</name>
        <dbReference type="ChEBI" id="CHEBI:18420"/>
    </ligand>
</feature>
<keyword evidence="12" id="KW-0325">Glycoprotein</keyword>
<dbReference type="SMART" id="SM00408">
    <property type="entry name" value="IGc2"/>
    <property type="match status" value="1"/>
</dbReference>
<keyword evidence="7" id="KW-1133">Transmembrane helix</keyword>
<dbReference type="InterPro" id="IPR011009">
    <property type="entry name" value="Kinase-like_dom_sf"/>
</dbReference>
<evidence type="ECO:0000256" key="5">
    <source>
        <dbReference type="ARBA" id="ARBA00022777"/>
    </source>
</evidence>
<evidence type="ECO:0000256" key="14">
    <source>
        <dbReference type="PIRSR" id="PIRSR000615-1"/>
    </source>
</evidence>
<keyword evidence="22" id="KW-1185">Reference proteome</keyword>
<dbReference type="GO" id="GO:0005524">
    <property type="term" value="F:ATP binding"/>
    <property type="evidence" value="ECO:0007669"/>
    <property type="project" value="UniProtKB-UniRule"/>
</dbReference>
<dbReference type="SUPFAM" id="SSF56112">
    <property type="entry name" value="Protein kinase-like (PK-like)"/>
    <property type="match status" value="1"/>
</dbReference>
<evidence type="ECO:0000256" key="11">
    <source>
        <dbReference type="ARBA" id="ARBA00023170"/>
    </source>
</evidence>
<dbReference type="GO" id="GO:0005886">
    <property type="term" value="C:plasma membrane"/>
    <property type="evidence" value="ECO:0007669"/>
    <property type="project" value="TreeGrafter"/>
</dbReference>
<evidence type="ECO:0000259" key="20">
    <source>
        <dbReference type="PROSITE" id="PS50835"/>
    </source>
</evidence>
<keyword evidence="6 15" id="KW-0067">ATP-binding</keyword>
<keyword evidence="8" id="KW-0472">Membrane</keyword>
<dbReference type="PANTHER" id="PTHR24416">
    <property type="entry name" value="TYROSINE-PROTEIN KINASE RECEPTOR"/>
    <property type="match status" value="1"/>
</dbReference>
<evidence type="ECO:0000256" key="17">
    <source>
        <dbReference type="PROSITE-ProRule" id="PRU10141"/>
    </source>
</evidence>
<evidence type="ECO:0000256" key="13">
    <source>
        <dbReference type="ARBA" id="ARBA00051243"/>
    </source>
</evidence>
<evidence type="ECO:0000256" key="18">
    <source>
        <dbReference type="SAM" id="SignalP"/>
    </source>
</evidence>
<dbReference type="InterPro" id="IPR017441">
    <property type="entry name" value="Protein_kinase_ATP_BS"/>
</dbReference>
<comment type="catalytic activity">
    <reaction evidence="13">
        <text>L-tyrosyl-[protein] + ATP = O-phospho-L-tyrosyl-[protein] + ADP + H(+)</text>
        <dbReference type="Rhea" id="RHEA:10596"/>
        <dbReference type="Rhea" id="RHEA-COMP:10136"/>
        <dbReference type="Rhea" id="RHEA-COMP:20101"/>
        <dbReference type="ChEBI" id="CHEBI:15378"/>
        <dbReference type="ChEBI" id="CHEBI:30616"/>
        <dbReference type="ChEBI" id="CHEBI:46858"/>
        <dbReference type="ChEBI" id="CHEBI:61978"/>
        <dbReference type="ChEBI" id="CHEBI:456216"/>
        <dbReference type="EC" id="2.7.10.1"/>
    </reaction>
</comment>
<dbReference type="FunFam" id="1.10.510.10:FF:000554">
    <property type="entry name" value="Predicted protein"/>
    <property type="match status" value="1"/>
</dbReference>
<evidence type="ECO:0000256" key="16">
    <source>
        <dbReference type="PIRSR" id="PIRSR000615-3"/>
    </source>
</evidence>
<dbReference type="FunFam" id="3.30.200.20:FF:000586">
    <property type="entry name" value="Receptor protein-tyrosine kinase"/>
    <property type="match status" value="1"/>
</dbReference>
<keyword evidence="18" id="KW-0732">Signal</keyword>
<evidence type="ECO:0000256" key="15">
    <source>
        <dbReference type="PIRSR" id="PIRSR000615-2"/>
    </source>
</evidence>
<dbReference type="Gene3D" id="1.10.510.10">
    <property type="entry name" value="Transferase(Phosphotransferase) domain 1"/>
    <property type="match status" value="1"/>
</dbReference>
<dbReference type="InterPro" id="IPR013783">
    <property type="entry name" value="Ig-like_fold"/>
</dbReference>
<dbReference type="EMBL" id="LNIX01000018">
    <property type="protein sequence ID" value="OXA45425.1"/>
    <property type="molecule type" value="Genomic_DNA"/>
</dbReference>
<dbReference type="CDD" id="cd00192">
    <property type="entry name" value="PTKc"/>
    <property type="match status" value="1"/>
</dbReference>